<dbReference type="Gene3D" id="3.10.450.50">
    <property type="match status" value="1"/>
</dbReference>
<gene>
    <name evidence="3" type="ORF">ACFPME_11680</name>
</gene>
<feature type="domain" description="DUF4440" evidence="2">
    <location>
        <begin position="42"/>
        <end position="151"/>
    </location>
</feature>
<evidence type="ECO:0000256" key="1">
    <source>
        <dbReference type="SAM" id="SignalP"/>
    </source>
</evidence>
<evidence type="ECO:0000313" key="3">
    <source>
        <dbReference type="EMBL" id="MFC5437221.1"/>
    </source>
</evidence>
<dbReference type="SUPFAM" id="SSF54427">
    <property type="entry name" value="NTF2-like"/>
    <property type="match status" value="1"/>
</dbReference>
<feature type="signal peptide" evidence="1">
    <location>
        <begin position="1"/>
        <end position="21"/>
    </location>
</feature>
<name>A0ABW0JN01_9GAMM</name>
<dbReference type="InterPro" id="IPR027843">
    <property type="entry name" value="DUF4440"/>
</dbReference>
<sequence>MNKIALFFGILLAAMGASAEAAAPGADKSAASADALTKTVSGLDTELFDAFNHCDTPGELQKHAGYLAKRLEFYHDKGGVTWTRAAYLANTEKNVCGHFRRELVPGSLEIFPIKDFGAIEQGWHKFCDLKTNQCFGEAQFLIVWRHRAGKWEATRIFSYGHRPIASK</sequence>
<evidence type="ECO:0000259" key="2">
    <source>
        <dbReference type="Pfam" id="PF14534"/>
    </source>
</evidence>
<organism evidence="3 4">
    <name type="scientific">Rhodanobacter umsongensis</name>
    <dbReference type="NCBI Taxonomy" id="633153"/>
    <lineage>
        <taxon>Bacteria</taxon>
        <taxon>Pseudomonadati</taxon>
        <taxon>Pseudomonadota</taxon>
        <taxon>Gammaproteobacteria</taxon>
        <taxon>Lysobacterales</taxon>
        <taxon>Rhodanobacteraceae</taxon>
        <taxon>Rhodanobacter</taxon>
    </lineage>
</organism>
<dbReference type="EMBL" id="JBHSMK010000005">
    <property type="protein sequence ID" value="MFC5437221.1"/>
    <property type="molecule type" value="Genomic_DNA"/>
</dbReference>
<feature type="chain" id="PRO_5046792433" evidence="1">
    <location>
        <begin position="22"/>
        <end position="167"/>
    </location>
</feature>
<reference evidence="4" key="1">
    <citation type="journal article" date="2019" name="Int. J. Syst. Evol. Microbiol.">
        <title>The Global Catalogue of Microorganisms (GCM) 10K type strain sequencing project: providing services to taxonomists for standard genome sequencing and annotation.</title>
        <authorList>
            <consortium name="The Broad Institute Genomics Platform"/>
            <consortium name="The Broad Institute Genome Sequencing Center for Infectious Disease"/>
            <person name="Wu L."/>
            <person name="Ma J."/>
        </authorList>
    </citation>
    <scope>NUCLEOTIDE SEQUENCE [LARGE SCALE GENOMIC DNA]</scope>
    <source>
        <strain evidence="4">JCM 17130</strain>
    </source>
</reference>
<evidence type="ECO:0000313" key="4">
    <source>
        <dbReference type="Proteomes" id="UP001596013"/>
    </source>
</evidence>
<accession>A0ABW0JN01</accession>
<dbReference type="Pfam" id="PF14534">
    <property type="entry name" value="DUF4440"/>
    <property type="match status" value="1"/>
</dbReference>
<dbReference type="RefSeq" id="WP_377305398.1">
    <property type="nucleotide sequence ID" value="NZ_JBHSMK010000005.1"/>
</dbReference>
<dbReference type="Proteomes" id="UP001596013">
    <property type="component" value="Unassembled WGS sequence"/>
</dbReference>
<protein>
    <submittedName>
        <fullName evidence="3">Nuclear transport factor 2 family protein</fullName>
    </submittedName>
</protein>
<dbReference type="InterPro" id="IPR032710">
    <property type="entry name" value="NTF2-like_dom_sf"/>
</dbReference>
<comment type="caution">
    <text evidence="3">The sequence shown here is derived from an EMBL/GenBank/DDBJ whole genome shotgun (WGS) entry which is preliminary data.</text>
</comment>
<proteinExistence type="predicted"/>
<keyword evidence="4" id="KW-1185">Reference proteome</keyword>
<keyword evidence="1" id="KW-0732">Signal</keyword>